<dbReference type="Pfam" id="PF00011">
    <property type="entry name" value="HSP20"/>
    <property type="match status" value="1"/>
</dbReference>
<comment type="caution">
    <text evidence="4">The sequence shown here is derived from an EMBL/GenBank/DDBJ whole genome shotgun (WGS) entry which is preliminary data.</text>
</comment>
<protein>
    <submittedName>
        <fullName evidence="4">HSP20 family protein</fullName>
    </submittedName>
</protein>
<dbReference type="Proteomes" id="UP000189670">
    <property type="component" value="Unassembled WGS sequence"/>
</dbReference>
<dbReference type="SUPFAM" id="SSF49764">
    <property type="entry name" value="HSP20-like chaperones"/>
    <property type="match status" value="1"/>
</dbReference>
<evidence type="ECO:0000256" key="2">
    <source>
        <dbReference type="RuleBase" id="RU003616"/>
    </source>
</evidence>
<evidence type="ECO:0000256" key="1">
    <source>
        <dbReference type="PROSITE-ProRule" id="PRU00285"/>
    </source>
</evidence>
<accession>A0A1V1P2D5</accession>
<dbReference type="InterPro" id="IPR002068">
    <property type="entry name" value="A-crystallin/Hsp20_dom"/>
</dbReference>
<proteinExistence type="inferred from homology"/>
<dbReference type="InterPro" id="IPR008978">
    <property type="entry name" value="HSP20-like_chaperone"/>
</dbReference>
<reference evidence="5" key="1">
    <citation type="submission" date="2012-11" db="EMBL/GenBank/DDBJ databases">
        <authorList>
            <person name="Lucero-Rivera Y.E."/>
            <person name="Tovar-Ramirez D."/>
        </authorList>
    </citation>
    <scope>NUCLEOTIDE SEQUENCE [LARGE SCALE GENOMIC DNA]</scope>
    <source>
        <strain evidence="5">Araruama</strain>
    </source>
</reference>
<gene>
    <name evidence="4" type="ORF">OMM_10003</name>
</gene>
<dbReference type="AlphaFoldDB" id="A0A1V1P2D5"/>
<comment type="similarity">
    <text evidence="1 2">Belongs to the small heat shock protein (HSP20) family.</text>
</comment>
<sequence>MFDIMPWRKSKTSLSNTDNSIERFRKETDALFNRFFDMSDWGDSLQPKVDVIEKKKTIVVKAEIPGMEVDDLDISLNGQYLTLSGNKKQEVNKSQGDYYHVESSYGSFSRTVQLPAEVDQSDVDATYKKGVLSIELQKTRPGKSTRIQIQSRD</sequence>
<dbReference type="PANTHER" id="PTHR11527">
    <property type="entry name" value="HEAT-SHOCK PROTEIN 20 FAMILY MEMBER"/>
    <property type="match status" value="1"/>
</dbReference>
<evidence type="ECO:0000313" key="4">
    <source>
        <dbReference type="EMBL" id="ETR68971.1"/>
    </source>
</evidence>
<feature type="domain" description="SHSP" evidence="3">
    <location>
        <begin position="40"/>
        <end position="152"/>
    </location>
</feature>
<dbReference type="CDD" id="cd06464">
    <property type="entry name" value="ACD_sHsps-like"/>
    <property type="match status" value="1"/>
</dbReference>
<dbReference type="PROSITE" id="PS01031">
    <property type="entry name" value="SHSP"/>
    <property type="match status" value="1"/>
</dbReference>
<dbReference type="Gene3D" id="2.60.40.790">
    <property type="match status" value="1"/>
</dbReference>
<dbReference type="EMBL" id="ATBP01000778">
    <property type="protein sequence ID" value="ETR68971.1"/>
    <property type="molecule type" value="Genomic_DNA"/>
</dbReference>
<organism evidence="4 5">
    <name type="scientific">Candidatus Magnetoglobus multicellularis str. Araruama</name>
    <dbReference type="NCBI Taxonomy" id="890399"/>
    <lineage>
        <taxon>Bacteria</taxon>
        <taxon>Pseudomonadati</taxon>
        <taxon>Thermodesulfobacteriota</taxon>
        <taxon>Desulfobacteria</taxon>
        <taxon>Desulfobacterales</taxon>
        <taxon>Desulfobacteraceae</taxon>
        <taxon>Candidatus Magnetoglobus</taxon>
    </lineage>
</organism>
<evidence type="ECO:0000259" key="3">
    <source>
        <dbReference type="PROSITE" id="PS01031"/>
    </source>
</evidence>
<name>A0A1V1P2D5_9BACT</name>
<dbReference type="InterPro" id="IPR031107">
    <property type="entry name" value="Small_HSP"/>
</dbReference>
<evidence type="ECO:0000313" key="5">
    <source>
        <dbReference type="Proteomes" id="UP000189670"/>
    </source>
</evidence>